<evidence type="ECO:0000313" key="4">
    <source>
        <dbReference type="EMBL" id="WMS19080.1"/>
    </source>
</evidence>
<dbReference type="Proteomes" id="UP000234197">
    <property type="component" value="Unassembled WGS sequence"/>
</dbReference>
<dbReference type="RefSeq" id="WP_004695569.1">
    <property type="nucleotide sequence ID" value="NZ_CABFMP010000008.1"/>
</dbReference>
<name>A0A117J2A6_VEIPA</name>
<dbReference type="Pfam" id="PF11068">
    <property type="entry name" value="YlqD"/>
    <property type="match status" value="1"/>
</dbReference>
<reference evidence="3 5" key="5">
    <citation type="submission" date="2024-04" db="EMBL/GenBank/DDBJ databases">
        <title>Na.</title>
        <authorList>
            <person name="Choi B."/>
        </authorList>
    </citation>
    <scope>NUCLEOTIDE SEQUENCE [LARGE SCALE GENOMIC DNA]</scope>
    <source>
        <strain evidence="3 5">UMB0138</strain>
    </source>
</reference>
<dbReference type="EMBL" id="CP133463">
    <property type="protein sequence ID" value="WMS19080.1"/>
    <property type="molecule type" value="Genomic_DNA"/>
</dbReference>
<dbReference type="Gene3D" id="6.10.140.1110">
    <property type="match status" value="1"/>
</dbReference>
<dbReference type="Proteomes" id="UP001228955">
    <property type="component" value="Chromosome"/>
</dbReference>
<dbReference type="AlphaFoldDB" id="A0A117J2A6"/>
<gene>
    <name evidence="3" type="ORF">CYJ21_009740</name>
    <name evidence="2" type="ORF">KHZ90_07545</name>
    <name evidence="4" type="ORF">RDV51_06410</name>
</gene>
<organism evidence="2 6">
    <name type="scientific">Veillonella parvula</name>
    <name type="common">Staphylococcus parvulus</name>
    <dbReference type="NCBI Taxonomy" id="29466"/>
    <lineage>
        <taxon>Bacteria</taxon>
        <taxon>Bacillati</taxon>
        <taxon>Bacillota</taxon>
        <taxon>Negativicutes</taxon>
        <taxon>Veillonellales</taxon>
        <taxon>Veillonellaceae</taxon>
        <taxon>Veillonella</taxon>
    </lineage>
</organism>
<reference evidence="3" key="2">
    <citation type="submission" date="2017-12" db="EMBL/GenBank/DDBJ databases">
        <authorList>
            <person name="Thomas-White K."/>
            <person name="Wolfe A.J."/>
        </authorList>
    </citation>
    <scope>NUCLEOTIDE SEQUENCE</scope>
    <source>
        <strain evidence="3">UMB0138</strain>
    </source>
</reference>
<reference evidence="4" key="4">
    <citation type="submission" date="2023-08" db="EMBL/GenBank/DDBJ databases">
        <title>Veillonella_parvula_DSM 2007_complete_genome_hifiasm_Zymo_Research_D6332.</title>
        <authorList>
            <person name="Damerum A."/>
        </authorList>
    </citation>
    <scope>NUCLEOTIDE SEQUENCE</scope>
    <source>
        <strain evidence="4">DSM 2007</strain>
    </source>
</reference>
<proteinExistence type="predicted"/>
<accession>A0A117J2A6</accession>
<feature type="coiled-coil region" evidence="1">
    <location>
        <begin position="25"/>
        <end position="81"/>
    </location>
</feature>
<dbReference type="Proteomes" id="UP000778864">
    <property type="component" value="Unassembled WGS sequence"/>
</dbReference>
<evidence type="ECO:0000313" key="3">
    <source>
        <dbReference type="EMBL" id="MEO9179223.1"/>
    </source>
</evidence>
<keyword evidence="1" id="KW-0175">Coiled coil</keyword>
<dbReference type="EMBL" id="PKMC02000012">
    <property type="protein sequence ID" value="MEO9179223.1"/>
    <property type="molecule type" value="Genomic_DNA"/>
</dbReference>
<evidence type="ECO:0000313" key="6">
    <source>
        <dbReference type="Proteomes" id="UP000778864"/>
    </source>
</evidence>
<protein>
    <submittedName>
        <fullName evidence="2">YlqD family protein</fullName>
    </submittedName>
</protein>
<dbReference type="STRING" id="29466.GCA_002005185_01221"/>
<evidence type="ECO:0000313" key="2">
    <source>
        <dbReference type="EMBL" id="MBS4893611.1"/>
    </source>
</evidence>
<evidence type="ECO:0000256" key="1">
    <source>
        <dbReference type="SAM" id="Coils"/>
    </source>
</evidence>
<dbReference type="OMA" id="FQMEGFF"/>
<dbReference type="InterPro" id="IPR021297">
    <property type="entry name" value="YlqD"/>
</dbReference>
<evidence type="ECO:0000313" key="5">
    <source>
        <dbReference type="Proteomes" id="UP000234197"/>
    </source>
</evidence>
<reference evidence="5" key="1">
    <citation type="submission" date="2017-12" db="EMBL/GenBank/DDBJ databases">
        <title>Phylogenetic diversity of female urinary microbiome.</title>
        <authorList>
            <person name="Thomas-White K."/>
            <person name="Wolfe A.J."/>
        </authorList>
    </citation>
    <scope>NUCLEOTIDE SEQUENCE [LARGE SCALE GENOMIC DNA]</scope>
    <source>
        <strain evidence="5">UMB0138</strain>
    </source>
</reference>
<reference evidence="2" key="3">
    <citation type="submission" date="2021-02" db="EMBL/GenBank/DDBJ databases">
        <title>Infant gut strain persistence is associated with maternal origin, phylogeny, and functional potential including surface adhesion and iron acquisition.</title>
        <authorList>
            <person name="Lou Y.C."/>
        </authorList>
    </citation>
    <scope>NUCLEOTIDE SEQUENCE</scope>
    <source>
        <strain evidence="2">L3_108_031G1_dasL3_108_031G1_concoct_20</strain>
    </source>
</reference>
<dbReference type="EMBL" id="JAGZMU010000004">
    <property type="protein sequence ID" value="MBS4893611.1"/>
    <property type="molecule type" value="Genomic_DNA"/>
</dbReference>
<dbReference type="GeneID" id="69653125"/>
<keyword evidence="5" id="KW-1185">Reference proteome</keyword>
<sequence>MEEMTLRVPVAVKAKVTDDLKAKIVSDLETRLDMVNKDLEAIEFQAQRILADAAKVDATSLTAIRQQIDEEKNKRLAFKEEVTAKLKDAKELSLGTEIPQGTLEQTVTVKIGDNLDALMGAEILLEDGKIVAFRQ</sequence>